<accession>B0DNQ2</accession>
<protein>
    <submittedName>
        <fullName evidence="1">Predicted protein</fullName>
    </submittedName>
</protein>
<dbReference type="RefSeq" id="XP_001885615.1">
    <property type="nucleotide sequence ID" value="XM_001885580.1"/>
</dbReference>
<name>B0DNQ2_LACBS</name>
<dbReference type="KEGG" id="lbc:LACBIDRAFT_306791"/>
<keyword evidence="2" id="KW-1185">Reference proteome</keyword>
<proteinExistence type="predicted"/>
<organism evidence="2">
    <name type="scientific">Laccaria bicolor (strain S238N-H82 / ATCC MYA-4686)</name>
    <name type="common">Bicoloured deceiver</name>
    <name type="synonym">Laccaria laccata var. bicolor</name>
    <dbReference type="NCBI Taxonomy" id="486041"/>
    <lineage>
        <taxon>Eukaryota</taxon>
        <taxon>Fungi</taxon>
        <taxon>Dikarya</taxon>
        <taxon>Basidiomycota</taxon>
        <taxon>Agaricomycotina</taxon>
        <taxon>Agaricomycetes</taxon>
        <taxon>Agaricomycetidae</taxon>
        <taxon>Agaricales</taxon>
        <taxon>Agaricineae</taxon>
        <taxon>Hydnangiaceae</taxon>
        <taxon>Laccaria</taxon>
    </lineage>
</organism>
<sequence>MLEEGLCAPLVGEPPRCDLSYVLPALVARYYLDAITEEWIKPRIGSGEEVGIGR</sequence>
<dbReference type="HOGENOM" id="CLU_3050729_0_0_1"/>
<dbReference type="GeneID" id="6081170"/>
<evidence type="ECO:0000313" key="2">
    <source>
        <dbReference type="Proteomes" id="UP000001194"/>
    </source>
</evidence>
<dbReference type="EMBL" id="DS547122">
    <property type="protein sequence ID" value="EDR03762.1"/>
    <property type="molecule type" value="Genomic_DNA"/>
</dbReference>
<evidence type="ECO:0000313" key="1">
    <source>
        <dbReference type="EMBL" id="EDR03762.1"/>
    </source>
</evidence>
<reference evidence="1 2" key="1">
    <citation type="journal article" date="2008" name="Nature">
        <title>The genome of Laccaria bicolor provides insights into mycorrhizal symbiosis.</title>
        <authorList>
            <person name="Martin F."/>
            <person name="Aerts A."/>
            <person name="Ahren D."/>
            <person name="Brun A."/>
            <person name="Danchin E.G.J."/>
            <person name="Duchaussoy F."/>
            <person name="Gibon J."/>
            <person name="Kohler A."/>
            <person name="Lindquist E."/>
            <person name="Pereda V."/>
            <person name="Salamov A."/>
            <person name="Shapiro H.J."/>
            <person name="Wuyts J."/>
            <person name="Blaudez D."/>
            <person name="Buee M."/>
            <person name="Brokstein P."/>
            <person name="Canbaeck B."/>
            <person name="Cohen D."/>
            <person name="Courty P.E."/>
            <person name="Coutinho P.M."/>
            <person name="Delaruelle C."/>
            <person name="Detter J.C."/>
            <person name="Deveau A."/>
            <person name="DiFazio S."/>
            <person name="Duplessis S."/>
            <person name="Fraissinet-Tachet L."/>
            <person name="Lucic E."/>
            <person name="Frey-Klett P."/>
            <person name="Fourrey C."/>
            <person name="Feussner I."/>
            <person name="Gay G."/>
            <person name="Grimwood J."/>
            <person name="Hoegger P.J."/>
            <person name="Jain P."/>
            <person name="Kilaru S."/>
            <person name="Labbe J."/>
            <person name="Lin Y.C."/>
            <person name="Legue V."/>
            <person name="Le Tacon F."/>
            <person name="Marmeisse R."/>
            <person name="Melayah D."/>
            <person name="Montanini B."/>
            <person name="Muratet M."/>
            <person name="Nehls U."/>
            <person name="Niculita-Hirzel H."/>
            <person name="Oudot-Le Secq M.P."/>
            <person name="Peter M."/>
            <person name="Quesneville H."/>
            <person name="Rajashekar B."/>
            <person name="Reich M."/>
            <person name="Rouhier N."/>
            <person name="Schmutz J."/>
            <person name="Yin T."/>
            <person name="Chalot M."/>
            <person name="Henrissat B."/>
            <person name="Kuees U."/>
            <person name="Lucas S."/>
            <person name="Van de Peer Y."/>
            <person name="Podila G.K."/>
            <person name="Polle A."/>
            <person name="Pukkila P.J."/>
            <person name="Richardson P.M."/>
            <person name="Rouze P."/>
            <person name="Sanders I.R."/>
            <person name="Stajich J.E."/>
            <person name="Tunlid A."/>
            <person name="Tuskan G."/>
            <person name="Grigoriev I.V."/>
        </authorList>
    </citation>
    <scope>NUCLEOTIDE SEQUENCE [LARGE SCALE GENOMIC DNA]</scope>
    <source>
        <strain evidence="2">S238N-H82 / ATCC MYA-4686</strain>
    </source>
</reference>
<dbReference type="Proteomes" id="UP000001194">
    <property type="component" value="Unassembled WGS sequence"/>
</dbReference>
<dbReference type="InParanoid" id="B0DNQ2"/>
<gene>
    <name evidence="1" type="ORF">LACBIDRAFT_306791</name>
</gene>
<dbReference type="AlphaFoldDB" id="B0DNQ2"/>